<sequence length="174" mass="20036">MVLSQHDQDLIRNLYAKNVLQEARLDYNLRRVLLVTDHTNSNPPISPETLPACVIKITLGGCALHNVTSDADQEERRTRALRKVRANLQEVMIDHIVLVTSVPSEPNRSFVDAIDQLRSAEEVIREAFGRSRQIHSFICVRFPDGRAYTLYLNSPEFRAWYNEYEQTVLGRQDD</sequence>
<dbReference type="EMBL" id="MGFD01000032">
    <property type="protein sequence ID" value="OGL98000.1"/>
    <property type="molecule type" value="Genomic_DNA"/>
</dbReference>
<accession>A0A1F7W5H0</accession>
<organism evidence="1 2">
    <name type="scientific">Candidatus Uhrbacteria bacterium RIFOXYB2_FULL_45_11</name>
    <dbReference type="NCBI Taxonomy" id="1802421"/>
    <lineage>
        <taxon>Bacteria</taxon>
        <taxon>Candidatus Uhriibacteriota</taxon>
    </lineage>
</organism>
<proteinExistence type="predicted"/>
<dbReference type="AlphaFoldDB" id="A0A1F7W5H0"/>
<protein>
    <submittedName>
        <fullName evidence="1">Uncharacterized protein</fullName>
    </submittedName>
</protein>
<comment type="caution">
    <text evidence="1">The sequence shown here is derived from an EMBL/GenBank/DDBJ whole genome shotgun (WGS) entry which is preliminary data.</text>
</comment>
<evidence type="ECO:0000313" key="1">
    <source>
        <dbReference type="EMBL" id="OGL98000.1"/>
    </source>
</evidence>
<gene>
    <name evidence="1" type="ORF">A2318_01965</name>
</gene>
<evidence type="ECO:0000313" key="2">
    <source>
        <dbReference type="Proteomes" id="UP000177331"/>
    </source>
</evidence>
<name>A0A1F7W5H0_9BACT</name>
<reference evidence="1 2" key="1">
    <citation type="journal article" date="2016" name="Nat. Commun.">
        <title>Thousands of microbial genomes shed light on interconnected biogeochemical processes in an aquifer system.</title>
        <authorList>
            <person name="Anantharaman K."/>
            <person name="Brown C.T."/>
            <person name="Hug L.A."/>
            <person name="Sharon I."/>
            <person name="Castelle C.J."/>
            <person name="Probst A.J."/>
            <person name="Thomas B.C."/>
            <person name="Singh A."/>
            <person name="Wilkins M.J."/>
            <person name="Karaoz U."/>
            <person name="Brodie E.L."/>
            <person name="Williams K.H."/>
            <person name="Hubbard S.S."/>
            <person name="Banfield J.F."/>
        </authorList>
    </citation>
    <scope>NUCLEOTIDE SEQUENCE [LARGE SCALE GENOMIC DNA]</scope>
</reference>
<dbReference type="Proteomes" id="UP000177331">
    <property type="component" value="Unassembled WGS sequence"/>
</dbReference>